<evidence type="ECO:0000256" key="7">
    <source>
        <dbReference type="ARBA" id="ARBA00022795"/>
    </source>
</evidence>
<comment type="caution">
    <text evidence="12">The sequence shown here is derived from an EMBL/GenBank/DDBJ whole genome shotgun (WGS) entry which is preliminary data.</text>
</comment>
<proteinExistence type="inferred from homology"/>
<dbReference type="GO" id="GO:0071973">
    <property type="term" value="P:bacterial-type flagellum-dependent cell motility"/>
    <property type="evidence" value="ECO:0007669"/>
    <property type="project" value="InterPro"/>
</dbReference>
<gene>
    <name evidence="12" type="primary">fliJ</name>
    <name evidence="12" type="ORF">GN277_00120</name>
</gene>
<evidence type="ECO:0000256" key="1">
    <source>
        <dbReference type="ARBA" id="ARBA00004413"/>
    </source>
</evidence>
<keyword evidence="8" id="KW-0653">Protein transport</keyword>
<keyword evidence="4" id="KW-0813">Transport</keyword>
<dbReference type="RefSeq" id="WP_159748830.1">
    <property type="nucleotide sequence ID" value="NZ_CASSPE010000056.1"/>
</dbReference>
<evidence type="ECO:0000256" key="3">
    <source>
        <dbReference type="ARBA" id="ARBA00020392"/>
    </source>
</evidence>
<keyword evidence="12" id="KW-0969">Cilium</keyword>
<evidence type="ECO:0000256" key="9">
    <source>
        <dbReference type="ARBA" id="ARBA00023136"/>
    </source>
</evidence>
<evidence type="ECO:0000313" key="13">
    <source>
        <dbReference type="Proteomes" id="UP000460412"/>
    </source>
</evidence>
<keyword evidence="6" id="KW-0145">Chemotaxis</keyword>
<keyword evidence="5" id="KW-1003">Cell membrane</keyword>
<dbReference type="InterPro" id="IPR012823">
    <property type="entry name" value="Flagell_FliJ"/>
</dbReference>
<evidence type="ECO:0000256" key="5">
    <source>
        <dbReference type="ARBA" id="ARBA00022475"/>
    </source>
</evidence>
<dbReference type="NCBIfam" id="TIGR02473">
    <property type="entry name" value="flagell_FliJ"/>
    <property type="match status" value="1"/>
</dbReference>
<dbReference type="AlphaFoldDB" id="A0A7X3MCK0"/>
<evidence type="ECO:0000256" key="2">
    <source>
        <dbReference type="ARBA" id="ARBA00010004"/>
    </source>
</evidence>
<keyword evidence="10" id="KW-1006">Bacterial flagellum protein export</keyword>
<evidence type="ECO:0000256" key="11">
    <source>
        <dbReference type="SAM" id="Coils"/>
    </source>
</evidence>
<dbReference type="GO" id="GO:0015031">
    <property type="term" value="P:protein transport"/>
    <property type="evidence" value="ECO:0007669"/>
    <property type="project" value="UniProtKB-KW"/>
</dbReference>
<evidence type="ECO:0000256" key="4">
    <source>
        <dbReference type="ARBA" id="ARBA00022448"/>
    </source>
</evidence>
<comment type="subcellular location">
    <subcellularLocation>
        <location evidence="1">Cell membrane</location>
        <topology evidence="1">Peripheral membrane protein</topology>
        <orientation evidence="1">Cytoplasmic side</orientation>
    </subcellularLocation>
</comment>
<dbReference type="InterPro" id="IPR053716">
    <property type="entry name" value="Flag_assembly_chemotaxis_eff"/>
</dbReference>
<dbReference type="Pfam" id="PF02050">
    <property type="entry name" value="FliJ"/>
    <property type="match status" value="1"/>
</dbReference>
<keyword evidence="12" id="KW-0282">Flagellum</keyword>
<dbReference type="GO" id="GO:0009288">
    <property type="term" value="C:bacterial-type flagellum"/>
    <property type="evidence" value="ECO:0007669"/>
    <property type="project" value="InterPro"/>
</dbReference>
<dbReference type="EMBL" id="WUQX01000001">
    <property type="protein sequence ID" value="MXP73908.1"/>
    <property type="molecule type" value="Genomic_DNA"/>
</dbReference>
<evidence type="ECO:0000256" key="6">
    <source>
        <dbReference type="ARBA" id="ARBA00022500"/>
    </source>
</evidence>
<reference evidence="12 13" key="1">
    <citation type="submission" date="2019-12" db="EMBL/GenBank/DDBJ databases">
        <title>Sporaefaciens musculi gen. nov., sp. nov., a novel bacterium isolated from the caecum of an obese mouse.</title>
        <authorList>
            <person name="Rasmussen T.S."/>
            <person name="Streidl T."/>
            <person name="Hitch T.C.A."/>
            <person name="Wortmann E."/>
            <person name="Deptula P."/>
            <person name="Hansen M."/>
            <person name="Nielsen D.S."/>
            <person name="Clavel T."/>
            <person name="Vogensen F.K."/>
        </authorList>
    </citation>
    <scope>NUCLEOTIDE SEQUENCE [LARGE SCALE GENOMIC DNA]</scope>
    <source>
        <strain evidence="12 13">WCA-9-b2</strain>
    </source>
</reference>
<dbReference type="Gene3D" id="1.10.287.1700">
    <property type="match status" value="1"/>
</dbReference>
<keyword evidence="12" id="KW-0966">Cell projection</keyword>
<dbReference type="GO" id="GO:0006935">
    <property type="term" value="P:chemotaxis"/>
    <property type="evidence" value="ECO:0007669"/>
    <property type="project" value="UniProtKB-KW"/>
</dbReference>
<evidence type="ECO:0000256" key="10">
    <source>
        <dbReference type="ARBA" id="ARBA00023225"/>
    </source>
</evidence>
<keyword evidence="13" id="KW-1185">Reference proteome</keyword>
<feature type="coiled-coil region" evidence="11">
    <location>
        <begin position="19"/>
        <end position="133"/>
    </location>
</feature>
<name>A0A7X3MCK0_9FIRM</name>
<dbReference type="Proteomes" id="UP000460412">
    <property type="component" value="Unassembled WGS sequence"/>
</dbReference>
<keyword evidence="9" id="KW-0472">Membrane</keyword>
<dbReference type="GO" id="GO:0005886">
    <property type="term" value="C:plasma membrane"/>
    <property type="evidence" value="ECO:0007669"/>
    <property type="project" value="UniProtKB-SubCell"/>
</dbReference>
<organism evidence="12 13">
    <name type="scientific">Sporofaciens musculi</name>
    <dbReference type="NCBI Taxonomy" id="2681861"/>
    <lineage>
        <taxon>Bacteria</taxon>
        <taxon>Bacillati</taxon>
        <taxon>Bacillota</taxon>
        <taxon>Clostridia</taxon>
        <taxon>Lachnospirales</taxon>
        <taxon>Lachnospiraceae</taxon>
        <taxon>Sporofaciens</taxon>
    </lineage>
</organism>
<accession>A0A7X3MCK0</accession>
<dbReference type="GO" id="GO:0044781">
    <property type="term" value="P:bacterial-type flagellum organization"/>
    <property type="evidence" value="ECO:0007669"/>
    <property type="project" value="UniProtKB-KW"/>
</dbReference>
<sequence>MKKFFFSLDTVLNYKEQVLDGLKAEHARILAKVRECERTIETMEEEHRRCTIEFRNSRMSGMKICDIHTYENYLEALGIKIKKKYEELAKLQEKEEAKRNEVVEAKKETSSIDKLKEKKYKEYEKEVQKEEEQFIEEFVATKRAMARIVG</sequence>
<keyword evidence="7" id="KW-1005">Bacterial flagellum biogenesis</keyword>
<protein>
    <recommendedName>
        <fullName evidence="3">Flagellar FliJ protein</fullName>
    </recommendedName>
</protein>
<keyword evidence="11" id="KW-0175">Coiled coil</keyword>
<comment type="similarity">
    <text evidence="2">Belongs to the FliJ family.</text>
</comment>
<evidence type="ECO:0000256" key="8">
    <source>
        <dbReference type="ARBA" id="ARBA00022927"/>
    </source>
</evidence>
<evidence type="ECO:0000313" key="12">
    <source>
        <dbReference type="EMBL" id="MXP73908.1"/>
    </source>
</evidence>